<dbReference type="EMBL" id="KN847482">
    <property type="protein sequence ID" value="KIX00794.1"/>
    <property type="molecule type" value="Genomic_DNA"/>
</dbReference>
<evidence type="ECO:0000313" key="3">
    <source>
        <dbReference type="Proteomes" id="UP000053617"/>
    </source>
</evidence>
<feature type="domain" description="Tryptophan synthase beta chain-like PALP" evidence="1">
    <location>
        <begin position="34"/>
        <end position="368"/>
    </location>
</feature>
<dbReference type="Pfam" id="PF00291">
    <property type="entry name" value="PALP"/>
    <property type="match status" value="1"/>
</dbReference>
<proteinExistence type="predicted"/>
<gene>
    <name evidence="2" type="ORF">Z518_09859</name>
</gene>
<accession>A0A0D2I4Q9</accession>
<evidence type="ECO:0000259" key="1">
    <source>
        <dbReference type="Pfam" id="PF00291"/>
    </source>
</evidence>
<dbReference type="PANTHER" id="PTHR42937:SF1">
    <property type="entry name" value="DIAMINOPROPIONATE AMMONIA-LYASE"/>
    <property type="match status" value="1"/>
</dbReference>
<dbReference type="AlphaFoldDB" id="A0A0D2I4Q9"/>
<dbReference type="Proteomes" id="UP000053617">
    <property type="component" value="Unassembled WGS sequence"/>
</dbReference>
<evidence type="ECO:0000313" key="2">
    <source>
        <dbReference type="EMBL" id="KIX00794.1"/>
    </source>
</evidence>
<protein>
    <recommendedName>
        <fullName evidence="1">Tryptophan synthase beta chain-like PALP domain-containing protein</fullName>
    </recommendedName>
</protein>
<dbReference type="PANTHER" id="PTHR42937">
    <property type="match status" value="1"/>
</dbReference>
<organism evidence="2 3">
    <name type="scientific">Rhinocladiella mackenziei CBS 650.93</name>
    <dbReference type="NCBI Taxonomy" id="1442369"/>
    <lineage>
        <taxon>Eukaryota</taxon>
        <taxon>Fungi</taxon>
        <taxon>Dikarya</taxon>
        <taxon>Ascomycota</taxon>
        <taxon>Pezizomycotina</taxon>
        <taxon>Eurotiomycetes</taxon>
        <taxon>Chaetothyriomycetidae</taxon>
        <taxon>Chaetothyriales</taxon>
        <taxon>Herpotrichiellaceae</taxon>
        <taxon>Rhinocladiella</taxon>
    </lineage>
</organism>
<dbReference type="OrthoDB" id="10059875at2759"/>
<dbReference type="VEuPathDB" id="FungiDB:Z518_09859"/>
<dbReference type="RefSeq" id="XP_013267930.1">
    <property type="nucleotide sequence ID" value="XM_013412476.1"/>
</dbReference>
<dbReference type="STRING" id="1442369.A0A0D2I4Q9"/>
<reference evidence="2 3" key="1">
    <citation type="submission" date="2015-01" db="EMBL/GenBank/DDBJ databases">
        <title>The Genome Sequence of Rhinocladiella mackenzie CBS 650.93.</title>
        <authorList>
            <consortium name="The Broad Institute Genomics Platform"/>
            <person name="Cuomo C."/>
            <person name="de Hoog S."/>
            <person name="Gorbushina A."/>
            <person name="Stielow B."/>
            <person name="Teixiera M."/>
            <person name="Abouelleil A."/>
            <person name="Chapman S.B."/>
            <person name="Priest M."/>
            <person name="Young S.K."/>
            <person name="Wortman J."/>
            <person name="Nusbaum C."/>
            <person name="Birren B."/>
        </authorList>
    </citation>
    <scope>NUCLEOTIDE SEQUENCE [LARGE SCALE GENOMIC DNA]</scope>
    <source>
        <strain evidence="2 3">CBS 650.93</strain>
    </source>
</reference>
<dbReference type="SUPFAM" id="SSF53686">
    <property type="entry name" value="Tryptophan synthase beta subunit-like PLP-dependent enzymes"/>
    <property type="match status" value="1"/>
</dbReference>
<dbReference type="InterPro" id="IPR036052">
    <property type="entry name" value="TrpB-like_PALP_sf"/>
</dbReference>
<keyword evidence="3" id="KW-1185">Reference proteome</keyword>
<name>A0A0D2I4Q9_9EURO</name>
<sequence>MSTSSIYTNPDAKSWIYTDNTDMAPIQAFHRRLQGYQETPLIPLPDLSKQLGVNTIFVKDESSRLSLPAFKILGASWGVVRAIIDLQTQNHTNSDPDPIPNSNSSLDEIASAAQKAGTILFAATEGNHGRAVARMGKLLSILVRIFMSKFADAWTIQKIEKEGASCGCDGSHDDAVAMAHRESQATPNNGLLVQDNAFENYEQIPAWTVEGYSTLLFEVEDQLARQGLKATAIVTPIGVGSLGHAAIAHCKSNRRYVKVLTVEPTTAACLYQNLQAGKWSPIPTSATIMNEMNCGTVSPISWPVFEKGVDAAITVSDAECHDAVQYLQRHGVNAGPCGAAALAALRKAAATDPEPAGLNNRDAVVVLLSTEGKRDYVVPTYDKY</sequence>
<dbReference type="Gene3D" id="3.40.50.1100">
    <property type="match status" value="3"/>
</dbReference>
<dbReference type="HOGENOM" id="CLU_021802_8_4_1"/>
<dbReference type="InterPro" id="IPR001926">
    <property type="entry name" value="TrpB-like_PALP"/>
</dbReference>
<dbReference type="GeneID" id="25297930"/>